<reference evidence="1" key="1">
    <citation type="submission" date="2022-05" db="EMBL/GenBank/DDBJ databases">
        <title>The Musa troglodytarum L. genome provides insights into the mechanism of non-climacteric behaviour and enrichment of carotenoids.</title>
        <authorList>
            <person name="Wang J."/>
        </authorList>
    </citation>
    <scope>NUCLEOTIDE SEQUENCE</scope>
    <source>
        <tissue evidence="1">Leaf</tissue>
    </source>
</reference>
<proteinExistence type="predicted"/>
<sequence length="86" mass="9363">MEYRFGTLAKVKGSSGASSALYRLMEYRQTASVQYATNLQLSDQLTHGLEVDTFQLGNLRDGAGGHWALAIYECLASGQESLSLSE</sequence>
<name>A0A9E7JV43_9LILI</name>
<dbReference type="AlphaFoldDB" id="A0A9E7JV43"/>
<protein>
    <submittedName>
        <fullName evidence="1">Uncharacterized protein</fullName>
    </submittedName>
</protein>
<feature type="non-terminal residue" evidence="1">
    <location>
        <position position="86"/>
    </location>
</feature>
<dbReference type="EMBL" id="CP097505">
    <property type="protein sequence ID" value="URD93556.1"/>
    <property type="molecule type" value="Genomic_DNA"/>
</dbReference>
<keyword evidence="2" id="KW-1185">Reference proteome</keyword>
<gene>
    <name evidence="1" type="ORF">MUK42_36195</name>
</gene>
<organism evidence="1 2">
    <name type="scientific">Musa troglodytarum</name>
    <name type="common">fe'i banana</name>
    <dbReference type="NCBI Taxonomy" id="320322"/>
    <lineage>
        <taxon>Eukaryota</taxon>
        <taxon>Viridiplantae</taxon>
        <taxon>Streptophyta</taxon>
        <taxon>Embryophyta</taxon>
        <taxon>Tracheophyta</taxon>
        <taxon>Spermatophyta</taxon>
        <taxon>Magnoliopsida</taxon>
        <taxon>Liliopsida</taxon>
        <taxon>Zingiberales</taxon>
        <taxon>Musaceae</taxon>
        <taxon>Musa</taxon>
    </lineage>
</organism>
<accession>A0A9E7JV43</accession>
<evidence type="ECO:0000313" key="1">
    <source>
        <dbReference type="EMBL" id="URD93556.1"/>
    </source>
</evidence>
<dbReference type="Proteomes" id="UP001055439">
    <property type="component" value="Chromosome 3"/>
</dbReference>
<evidence type="ECO:0000313" key="2">
    <source>
        <dbReference type="Proteomes" id="UP001055439"/>
    </source>
</evidence>